<sequence length="208" mass="22741">MQAKRFSSRSSSKSAEVGRARKVDDEDAIASHHEHQHYCLDQVVQLEEGCQGNHTENPSVDKVLRLHTKVSIEGTDIMAMRAQMKAFLPKVARARRVERRRRLSGSCGNSSAMTIRSPTARRSVAEVSNEQSMSTRLTKDPALLACALRRARDRRAAESHFQSLMGDPDRLPVPSAILLPSSSFLFSESLGASLGTVTVCPLLLGGSA</sequence>
<protein>
    <submittedName>
        <fullName evidence="2">Uncharacterized protein</fullName>
    </submittedName>
</protein>
<gene>
    <name evidence="2" type="ORF">E2C01_021886</name>
</gene>
<accession>A0A5B7E643</accession>
<proteinExistence type="predicted"/>
<feature type="compositionally biased region" description="Low complexity" evidence="1">
    <location>
        <begin position="1"/>
        <end position="14"/>
    </location>
</feature>
<dbReference type="Proteomes" id="UP000324222">
    <property type="component" value="Unassembled WGS sequence"/>
</dbReference>
<evidence type="ECO:0000256" key="1">
    <source>
        <dbReference type="SAM" id="MobiDB-lite"/>
    </source>
</evidence>
<reference evidence="2 3" key="1">
    <citation type="submission" date="2019-05" db="EMBL/GenBank/DDBJ databases">
        <title>Another draft genome of Portunus trituberculatus and its Hox gene families provides insights of decapod evolution.</title>
        <authorList>
            <person name="Jeong J.-H."/>
            <person name="Song I."/>
            <person name="Kim S."/>
            <person name="Choi T."/>
            <person name="Kim D."/>
            <person name="Ryu S."/>
            <person name="Kim W."/>
        </authorList>
    </citation>
    <scope>NUCLEOTIDE SEQUENCE [LARGE SCALE GENOMIC DNA]</scope>
    <source>
        <tissue evidence="2">Muscle</tissue>
    </source>
</reference>
<dbReference type="AlphaFoldDB" id="A0A5B7E643"/>
<feature type="compositionally biased region" description="Polar residues" evidence="1">
    <location>
        <begin position="106"/>
        <end position="117"/>
    </location>
</feature>
<evidence type="ECO:0000313" key="3">
    <source>
        <dbReference type="Proteomes" id="UP000324222"/>
    </source>
</evidence>
<evidence type="ECO:0000313" key="2">
    <source>
        <dbReference type="EMBL" id="MPC28676.1"/>
    </source>
</evidence>
<dbReference type="EMBL" id="VSRR010001949">
    <property type="protein sequence ID" value="MPC28676.1"/>
    <property type="molecule type" value="Genomic_DNA"/>
</dbReference>
<organism evidence="2 3">
    <name type="scientific">Portunus trituberculatus</name>
    <name type="common">Swimming crab</name>
    <name type="synonym">Neptunus trituberculatus</name>
    <dbReference type="NCBI Taxonomy" id="210409"/>
    <lineage>
        <taxon>Eukaryota</taxon>
        <taxon>Metazoa</taxon>
        <taxon>Ecdysozoa</taxon>
        <taxon>Arthropoda</taxon>
        <taxon>Crustacea</taxon>
        <taxon>Multicrustacea</taxon>
        <taxon>Malacostraca</taxon>
        <taxon>Eumalacostraca</taxon>
        <taxon>Eucarida</taxon>
        <taxon>Decapoda</taxon>
        <taxon>Pleocyemata</taxon>
        <taxon>Brachyura</taxon>
        <taxon>Eubrachyura</taxon>
        <taxon>Portunoidea</taxon>
        <taxon>Portunidae</taxon>
        <taxon>Portuninae</taxon>
        <taxon>Portunus</taxon>
    </lineage>
</organism>
<name>A0A5B7E643_PORTR</name>
<keyword evidence="3" id="KW-1185">Reference proteome</keyword>
<feature type="region of interest" description="Disordered" evidence="1">
    <location>
        <begin position="1"/>
        <end position="23"/>
    </location>
</feature>
<comment type="caution">
    <text evidence="2">The sequence shown here is derived from an EMBL/GenBank/DDBJ whole genome shotgun (WGS) entry which is preliminary data.</text>
</comment>
<feature type="region of interest" description="Disordered" evidence="1">
    <location>
        <begin position="101"/>
        <end position="121"/>
    </location>
</feature>